<evidence type="ECO:0000313" key="2">
    <source>
        <dbReference type="EMBL" id="UOR11292.1"/>
    </source>
</evidence>
<feature type="compositionally biased region" description="Basic and acidic residues" evidence="1">
    <location>
        <begin position="26"/>
        <end position="38"/>
    </location>
</feature>
<sequence length="93" mass="11065">MEKKLDSILEYLELLKHGQERLEENQERLEEKIDHLSSETRSGFTDENSEDYKEIFKGVSRQMRNLQIDVDFLSGKTGKHDLKLNRIEKRIQS</sequence>
<keyword evidence="3" id="KW-1185">Reference proteome</keyword>
<dbReference type="Proteomes" id="UP000830326">
    <property type="component" value="Chromosome"/>
</dbReference>
<evidence type="ECO:0000256" key="1">
    <source>
        <dbReference type="SAM" id="MobiDB-lite"/>
    </source>
</evidence>
<feature type="region of interest" description="Disordered" evidence="1">
    <location>
        <begin position="26"/>
        <end position="48"/>
    </location>
</feature>
<accession>A0ABY4HA12</accession>
<evidence type="ECO:0000313" key="3">
    <source>
        <dbReference type="Proteomes" id="UP000830326"/>
    </source>
</evidence>
<dbReference type="RefSeq" id="WP_245031192.1">
    <property type="nucleotide sequence ID" value="NZ_CP095075.1"/>
</dbReference>
<proteinExistence type="predicted"/>
<dbReference type="EMBL" id="CP095075">
    <property type="protein sequence ID" value="UOR11292.1"/>
    <property type="molecule type" value="Genomic_DNA"/>
</dbReference>
<reference evidence="2" key="1">
    <citation type="submission" date="2022-04" db="EMBL/GenBank/DDBJ databases">
        <title>Halobacillus sp. isolated from saltern.</title>
        <authorList>
            <person name="Won M."/>
            <person name="Lee C.-M."/>
            <person name="Woen H.-Y."/>
            <person name="Kwon S.-W."/>
        </authorList>
    </citation>
    <scope>NUCLEOTIDE SEQUENCE</scope>
    <source>
        <strain evidence="2">SSHM10-5</strain>
    </source>
</reference>
<gene>
    <name evidence="2" type="ORF">MUO15_17090</name>
</gene>
<name>A0ABY4HA12_9BACI</name>
<protein>
    <submittedName>
        <fullName evidence="2">Uncharacterized protein</fullName>
    </submittedName>
</protein>
<organism evidence="2 3">
    <name type="scientific">Halobacillus amylolyticus</name>
    <dbReference type="NCBI Taxonomy" id="2932259"/>
    <lineage>
        <taxon>Bacteria</taxon>
        <taxon>Bacillati</taxon>
        <taxon>Bacillota</taxon>
        <taxon>Bacilli</taxon>
        <taxon>Bacillales</taxon>
        <taxon>Bacillaceae</taxon>
        <taxon>Halobacillus</taxon>
    </lineage>
</organism>